<feature type="region of interest" description="Disordered" evidence="2">
    <location>
        <begin position="1"/>
        <end position="24"/>
    </location>
</feature>
<name>A0A835PEC0_VANPL</name>
<gene>
    <name evidence="3" type="ORF">HPP92_026658</name>
</gene>
<keyword evidence="1" id="KW-0175">Coiled coil</keyword>
<accession>A0A835PEC0</accession>
<dbReference type="AlphaFoldDB" id="A0A835PEC0"/>
<evidence type="ECO:0000256" key="2">
    <source>
        <dbReference type="SAM" id="MobiDB-lite"/>
    </source>
</evidence>
<evidence type="ECO:0000256" key="1">
    <source>
        <dbReference type="SAM" id="Coils"/>
    </source>
</evidence>
<reference evidence="3 4" key="1">
    <citation type="journal article" date="2020" name="Nat. Food">
        <title>A phased Vanilla planifolia genome enables genetic improvement of flavour and production.</title>
        <authorList>
            <person name="Hasing T."/>
            <person name="Tang H."/>
            <person name="Brym M."/>
            <person name="Khazi F."/>
            <person name="Huang T."/>
            <person name="Chambers A.H."/>
        </authorList>
    </citation>
    <scope>NUCLEOTIDE SEQUENCE [LARGE SCALE GENOMIC DNA]</scope>
    <source>
        <tissue evidence="3">Leaf</tissue>
    </source>
</reference>
<organism evidence="3 4">
    <name type="scientific">Vanilla planifolia</name>
    <name type="common">Vanilla</name>
    <dbReference type="NCBI Taxonomy" id="51239"/>
    <lineage>
        <taxon>Eukaryota</taxon>
        <taxon>Viridiplantae</taxon>
        <taxon>Streptophyta</taxon>
        <taxon>Embryophyta</taxon>
        <taxon>Tracheophyta</taxon>
        <taxon>Spermatophyta</taxon>
        <taxon>Magnoliopsida</taxon>
        <taxon>Liliopsida</taxon>
        <taxon>Asparagales</taxon>
        <taxon>Orchidaceae</taxon>
        <taxon>Vanilloideae</taxon>
        <taxon>Vanilleae</taxon>
        <taxon>Vanilla</taxon>
    </lineage>
</organism>
<dbReference type="EMBL" id="JADCNM010000111">
    <property type="protein sequence ID" value="KAG0450586.1"/>
    <property type="molecule type" value="Genomic_DNA"/>
</dbReference>
<feature type="compositionally biased region" description="Basic and acidic residues" evidence="2">
    <location>
        <begin position="12"/>
        <end position="24"/>
    </location>
</feature>
<feature type="coiled-coil region" evidence="1">
    <location>
        <begin position="114"/>
        <end position="155"/>
    </location>
</feature>
<proteinExistence type="predicted"/>
<feature type="compositionally biased region" description="Polar residues" evidence="2">
    <location>
        <begin position="1"/>
        <end position="11"/>
    </location>
</feature>
<evidence type="ECO:0000313" key="4">
    <source>
        <dbReference type="Proteomes" id="UP000639772"/>
    </source>
</evidence>
<evidence type="ECO:0000313" key="3">
    <source>
        <dbReference type="EMBL" id="KAG0450586.1"/>
    </source>
</evidence>
<comment type="caution">
    <text evidence="3">The sequence shown here is derived from an EMBL/GenBank/DDBJ whole genome shotgun (WGS) entry which is preliminary data.</text>
</comment>
<protein>
    <submittedName>
        <fullName evidence="3">Uncharacterized protein</fullName>
    </submittedName>
</protein>
<dbReference type="Proteomes" id="UP000639772">
    <property type="component" value="Unassembled WGS sequence"/>
</dbReference>
<sequence length="160" mass="17644">MMTSENVAMSTQEERLDGSTDRPRGDFSIASNKLINGNLDLDTSVANLIHGGVHAEDACPNESDDQLARIVMELTLQNDYLKGQLKGMKPAVFGSFDLGKPESQNKDAKSSETIGELQEKIKSLNKEIQQHRETQKAAEDALEHLRAENSEADGKVQELF</sequence>